<organism evidence="2 3">
    <name type="scientific">Nocardia speluncae</name>
    <dbReference type="NCBI Taxonomy" id="419477"/>
    <lineage>
        <taxon>Bacteria</taxon>
        <taxon>Bacillati</taxon>
        <taxon>Actinomycetota</taxon>
        <taxon>Actinomycetes</taxon>
        <taxon>Mycobacteriales</taxon>
        <taxon>Nocardiaceae</taxon>
        <taxon>Nocardia</taxon>
    </lineage>
</organism>
<dbReference type="AlphaFoldDB" id="A0A846XFA4"/>
<feature type="region of interest" description="Disordered" evidence="1">
    <location>
        <begin position="1"/>
        <end position="21"/>
    </location>
</feature>
<dbReference type="RefSeq" id="WP_068039923.1">
    <property type="nucleotide sequence ID" value="NZ_JAAXOO010000002.1"/>
</dbReference>
<dbReference type="Proteomes" id="UP000565715">
    <property type="component" value="Unassembled WGS sequence"/>
</dbReference>
<dbReference type="EMBL" id="JAAXOO010000002">
    <property type="protein sequence ID" value="NKY33410.1"/>
    <property type="molecule type" value="Genomic_DNA"/>
</dbReference>
<accession>A0A846XFA4</accession>
<gene>
    <name evidence="2" type="ORF">HGA13_10045</name>
</gene>
<name>A0A846XFA4_9NOCA</name>
<dbReference type="CDD" id="cd06974">
    <property type="entry name" value="TerD_like"/>
    <property type="match status" value="1"/>
</dbReference>
<proteinExistence type="predicted"/>
<feature type="compositionally biased region" description="Low complexity" evidence="1">
    <location>
        <begin position="9"/>
        <end position="21"/>
    </location>
</feature>
<comment type="caution">
    <text evidence="2">The sequence shown here is derived from an EMBL/GenBank/DDBJ whole genome shotgun (WGS) entry which is preliminary data.</text>
</comment>
<keyword evidence="3" id="KW-1185">Reference proteome</keyword>
<evidence type="ECO:0000313" key="3">
    <source>
        <dbReference type="Proteomes" id="UP000565715"/>
    </source>
</evidence>
<evidence type="ECO:0000256" key="1">
    <source>
        <dbReference type="SAM" id="MobiDB-lite"/>
    </source>
</evidence>
<evidence type="ECO:0000313" key="2">
    <source>
        <dbReference type="EMBL" id="NKY33410.1"/>
    </source>
</evidence>
<dbReference type="Gene3D" id="2.60.60.30">
    <property type="entry name" value="sav2460 like domains"/>
    <property type="match status" value="1"/>
</dbReference>
<dbReference type="InterPro" id="IPR003325">
    <property type="entry name" value="TerD"/>
</dbReference>
<sequence>MGIDYNKRPAPGAGSAPGADPAVSLHKLTLTKTERSVNLTKAGERQGVMRVNLNWSNPQPVKTGFFAKLLGGGGIDLDLGCLYELADGTTGVIQALGNSYGELHKQPFIALDRDDRTGTVAGGENLHINLADPAAFRRILVFAMIYQGAANWAAVDGVVTMFPTAGPQLEIPLDSAVDGARICAVAMLTNTGSGLTVAREVEYISGSQADLDRAYQWGMRWAAGRK</sequence>
<reference evidence="2 3" key="1">
    <citation type="submission" date="2020-04" db="EMBL/GenBank/DDBJ databases">
        <title>MicrobeNet Type strains.</title>
        <authorList>
            <person name="Nicholson A.C."/>
        </authorList>
    </citation>
    <scope>NUCLEOTIDE SEQUENCE [LARGE SCALE GENOMIC DNA]</scope>
    <source>
        <strain evidence="2 3">DSM 45078</strain>
    </source>
</reference>
<protein>
    <submittedName>
        <fullName evidence="2">Tellurium resistance protein</fullName>
    </submittedName>
</protein>